<dbReference type="CDD" id="cd16817">
    <property type="entry name" value="mRING-HC-C3HC5_RNF157"/>
    <property type="match status" value="1"/>
</dbReference>
<comment type="catalytic activity">
    <reaction evidence="1 8">
        <text>S-ubiquitinyl-[E2 ubiquitin-conjugating enzyme]-L-cysteine + [acceptor protein]-L-lysine = [E2 ubiquitin-conjugating enzyme]-L-cysteine + N(6)-ubiquitinyl-[acceptor protein]-L-lysine.</text>
        <dbReference type="EC" id="2.3.2.27"/>
    </reaction>
</comment>
<feature type="compositionally biased region" description="Polar residues" evidence="9">
    <location>
        <begin position="423"/>
        <end position="441"/>
    </location>
</feature>
<comment type="subcellular location">
    <subcellularLocation>
        <location evidence="8">Cytoplasm</location>
    </subcellularLocation>
</comment>
<feature type="region of interest" description="Disordered" evidence="9">
    <location>
        <begin position="405"/>
        <end position="441"/>
    </location>
</feature>
<organism evidence="11 12">
    <name type="scientific">Pteropus vampyrus</name>
    <name type="common">Large flying fox</name>
    <dbReference type="NCBI Taxonomy" id="132908"/>
    <lineage>
        <taxon>Eukaryota</taxon>
        <taxon>Metazoa</taxon>
        <taxon>Chordata</taxon>
        <taxon>Craniata</taxon>
        <taxon>Vertebrata</taxon>
        <taxon>Euteleostomi</taxon>
        <taxon>Mammalia</taxon>
        <taxon>Eutheria</taxon>
        <taxon>Laurasiatheria</taxon>
        <taxon>Chiroptera</taxon>
        <taxon>Yinpterochiroptera</taxon>
        <taxon>Pteropodoidea</taxon>
        <taxon>Pteropodidae</taxon>
        <taxon>Pteropodinae</taxon>
        <taxon>Pteropus</taxon>
    </lineage>
</organism>
<dbReference type="GO" id="GO:0008270">
    <property type="term" value="F:zinc ion binding"/>
    <property type="evidence" value="ECO:0007669"/>
    <property type="project" value="UniProtKB-KW"/>
</dbReference>
<keyword evidence="2 8" id="KW-0808">Transferase</keyword>
<reference evidence="12" key="1">
    <citation type="submission" date="2025-08" db="UniProtKB">
        <authorList>
            <consortium name="RefSeq"/>
        </authorList>
    </citation>
    <scope>IDENTIFICATION</scope>
    <source>
        <tissue evidence="12">Kidney</tissue>
    </source>
</reference>
<gene>
    <name evidence="12" type="primary">RNF157</name>
</gene>
<feature type="region of interest" description="Disordered" evidence="9">
    <location>
        <begin position="309"/>
        <end position="331"/>
    </location>
</feature>
<evidence type="ECO:0000256" key="4">
    <source>
        <dbReference type="ARBA" id="ARBA00022771"/>
    </source>
</evidence>
<accession>A0A6P6CJ48</accession>
<keyword evidence="5 8" id="KW-0833">Ubl conjugation pathway</keyword>
<dbReference type="Proteomes" id="UP000515202">
    <property type="component" value="Unplaced"/>
</dbReference>
<keyword evidence="6 8" id="KW-0862">Zinc</keyword>
<evidence type="ECO:0000256" key="2">
    <source>
        <dbReference type="ARBA" id="ARBA00022679"/>
    </source>
</evidence>
<keyword evidence="3 8" id="KW-0479">Metal-binding</keyword>
<dbReference type="EC" id="2.3.2.27" evidence="8"/>
<dbReference type="PROSITE" id="PS50089">
    <property type="entry name" value="ZF_RING_2"/>
    <property type="match status" value="1"/>
</dbReference>
<keyword evidence="11" id="KW-1185">Reference proteome</keyword>
<dbReference type="FunFam" id="3.30.40.10:FF:000013">
    <property type="entry name" value="E3 ubiquitin-protein ligase MGRN1 isoform 1"/>
    <property type="match status" value="1"/>
</dbReference>
<evidence type="ECO:0000256" key="3">
    <source>
        <dbReference type="ARBA" id="ARBA00022723"/>
    </source>
</evidence>
<dbReference type="GO" id="GO:0005737">
    <property type="term" value="C:cytoplasm"/>
    <property type="evidence" value="ECO:0007669"/>
    <property type="project" value="UniProtKB-SubCell"/>
</dbReference>
<dbReference type="InterPro" id="IPR045194">
    <property type="entry name" value="MGRN1/RNF157-like"/>
</dbReference>
<dbReference type="GO" id="GO:0061630">
    <property type="term" value="F:ubiquitin protein ligase activity"/>
    <property type="evidence" value="ECO:0007669"/>
    <property type="project" value="UniProtKB-UniRule"/>
</dbReference>
<keyword evidence="8" id="KW-0963">Cytoplasm</keyword>
<feature type="domain" description="RING-type" evidence="10">
    <location>
        <begin position="247"/>
        <end position="286"/>
    </location>
</feature>
<feature type="region of interest" description="Disordered" evidence="9">
    <location>
        <begin position="493"/>
        <end position="564"/>
    </location>
</feature>
<evidence type="ECO:0000313" key="11">
    <source>
        <dbReference type="Proteomes" id="UP000515202"/>
    </source>
</evidence>
<feature type="region of interest" description="Disordered" evidence="9">
    <location>
        <begin position="723"/>
        <end position="742"/>
    </location>
</feature>
<dbReference type="InterPro" id="IPR058981">
    <property type="entry name" value="MGRN1/RNF157-like_N"/>
</dbReference>
<dbReference type="PANTHER" id="PTHR22996:SF1">
    <property type="entry name" value="E3 UBIQUITIN LIGASE RNF157"/>
    <property type="match status" value="1"/>
</dbReference>
<dbReference type="Pfam" id="PF13920">
    <property type="entry name" value="zf-C3HC4_3"/>
    <property type="match status" value="1"/>
</dbReference>
<dbReference type="AlphaFoldDB" id="A0A6P6CJ48"/>
<dbReference type="CTD" id="114804"/>
<comment type="function">
    <text evidence="8">E3 ubiquitin ligase.</text>
</comment>
<name>A0A6P6CJ48_PTEVA</name>
<dbReference type="GO" id="GO:0016567">
    <property type="term" value="P:protein ubiquitination"/>
    <property type="evidence" value="ECO:0007669"/>
    <property type="project" value="UniProtKB-UniRule"/>
</dbReference>
<evidence type="ECO:0000256" key="7">
    <source>
        <dbReference type="PROSITE-ProRule" id="PRU00175"/>
    </source>
</evidence>
<protein>
    <recommendedName>
        <fullName evidence="8">E3 ubiquitin-protein ligase</fullName>
        <ecNumber evidence="8">2.3.2.27</ecNumber>
    </recommendedName>
    <alternativeName>
        <fullName evidence="8">RING-type E3 ubiquitin transferase</fullName>
    </alternativeName>
</protein>
<sequence length="784" mass="85042">MRAEKHSFVSVAECSVLSWNPQCYPSPFRWLISAIAPWHGSRVCPEEAGSYFASHFIMGGEKFDSTHPEGYLFGENSDLNFLGNRPVAFPYAAPPPQEPVKTLRSLINIRKDTLRLVNYIPKDNRLQSETVHYKRGVCQQFCLPSHTVDPSEWAEEELGFDLDREVYPLVVHAVVDEGDEYFGHCHVLLGTFEKHSDGTFCVKPLKQKQVVDGVSYLLQEIYGIENKYNTQDSKVAEDEVSDNSAECVVCLSDVRDTLILPCRHLCLCNTCADTLRYQANNCPICRLPFRALLQIRAMRKKLGPLSPTSFNPIISSQTSDSEEHSSSENIPPGYEVVSLLEALNGPLTPSPAVPPLHVLGDGHLSGMLPAYSPDGQLPPVRTLSPLDRLSDCSSQGLKLKRSLSKSISQNSSVLPEEEDEGSCSESKTHLSQGPSAQQLGQIPFTTVVPGKAHPWSRGPGEAAVVLASWARERALLLIPLTGAKADLHLLPSPPVSEDPGSSSLAQSVMSMVSSQSQHSQVSTDTVSSMSGSYVAPGTEEEGEALPYPRAASRGPSEDGEVMPVTSPDSNFVGLAEEQDAEVTPVGDSRVSSSSEGPLVLAREADRMGCSRRSLPRRPAGMGQGRGVVLGLGESHTLRSWAIRFAEDAGVSVTRVEWVLEGLQTLRICLSFIRLVSVYTGLGGPERSPAHGGTHFSHAMWPAHAQEFQVARILPASVPSSGAALLETPSGPGQRSGARNLPFCPAGTWQADDNVASRRNAQHRRLSSSLEDTEHRPCVWGPLAV</sequence>
<feature type="compositionally biased region" description="Low complexity" evidence="9">
    <location>
        <begin position="501"/>
        <end position="528"/>
    </location>
</feature>
<keyword evidence="4 7" id="KW-0863">Zinc-finger</keyword>
<dbReference type="SUPFAM" id="SSF57850">
    <property type="entry name" value="RING/U-box"/>
    <property type="match status" value="1"/>
</dbReference>
<dbReference type="RefSeq" id="XP_023387389.1">
    <property type="nucleotide sequence ID" value="XM_023531621.1"/>
</dbReference>
<dbReference type="SMART" id="SM00184">
    <property type="entry name" value="RING"/>
    <property type="match status" value="1"/>
</dbReference>
<evidence type="ECO:0000256" key="6">
    <source>
        <dbReference type="ARBA" id="ARBA00022833"/>
    </source>
</evidence>
<dbReference type="Pfam" id="PF26192">
    <property type="entry name" value="RNF157-like_N"/>
    <property type="match status" value="1"/>
</dbReference>
<dbReference type="PANTHER" id="PTHR22996">
    <property type="entry name" value="MAHOGUNIN"/>
    <property type="match status" value="1"/>
</dbReference>
<dbReference type="Gene3D" id="3.30.40.10">
    <property type="entry name" value="Zinc/RING finger domain, C3HC4 (zinc finger)"/>
    <property type="match status" value="1"/>
</dbReference>
<evidence type="ECO:0000256" key="8">
    <source>
        <dbReference type="RuleBase" id="RU369081"/>
    </source>
</evidence>
<dbReference type="OrthoDB" id="10014838at2759"/>
<dbReference type="InterPro" id="IPR001841">
    <property type="entry name" value="Znf_RING"/>
</dbReference>
<evidence type="ECO:0000256" key="5">
    <source>
        <dbReference type="ARBA" id="ARBA00022786"/>
    </source>
</evidence>
<evidence type="ECO:0000256" key="9">
    <source>
        <dbReference type="SAM" id="MobiDB-lite"/>
    </source>
</evidence>
<evidence type="ECO:0000313" key="12">
    <source>
        <dbReference type="RefSeq" id="XP_023387389.1"/>
    </source>
</evidence>
<evidence type="ECO:0000256" key="1">
    <source>
        <dbReference type="ARBA" id="ARBA00000900"/>
    </source>
</evidence>
<dbReference type="GeneID" id="105293429"/>
<proteinExistence type="predicted"/>
<dbReference type="KEGG" id="pvp:105293429"/>
<evidence type="ECO:0000259" key="10">
    <source>
        <dbReference type="PROSITE" id="PS50089"/>
    </source>
</evidence>
<dbReference type="InterPro" id="IPR013083">
    <property type="entry name" value="Znf_RING/FYVE/PHD"/>
</dbReference>